<sequence length="225" mass="23856">MRIAPSLFVAALLPLFAGCQLLADQPETSVSTAGMTRLQGELSAANGQLLFKPCTESRRFVVQDADNTGLLQEAATLAATPGVIFADVRGTLSATKSNGADGQFNVHQLYRVEHSAGACSDPNFKRLTLRASGHEPDWNLNVSGQGMVLNRPDQPPLALPYLEEQMPGGGISVSSEANGQKVELWLAPQRCVDSATGAVSHLTAQLRLDAQTMQGCGYFGGSRND</sequence>
<dbReference type="Proteomes" id="UP000186736">
    <property type="component" value="Unassembled WGS sequence"/>
</dbReference>
<gene>
    <name evidence="2" type="ORF">PSEMO_37220</name>
</gene>
<dbReference type="PROSITE" id="PS51257">
    <property type="entry name" value="PROKAR_LIPOPROTEIN"/>
    <property type="match status" value="1"/>
</dbReference>
<feature type="signal peptide" evidence="1">
    <location>
        <begin position="1"/>
        <end position="23"/>
    </location>
</feature>
<name>A0A1Q9R260_PSEPU</name>
<comment type="caution">
    <text evidence="2">The sequence shown here is derived from an EMBL/GenBank/DDBJ whole genome shotgun (WGS) entry which is preliminary data.</text>
</comment>
<protein>
    <recommendedName>
        <fullName evidence="4">Lipoprotein</fullName>
    </recommendedName>
</protein>
<dbReference type="RefSeq" id="WP_075804499.1">
    <property type="nucleotide sequence ID" value="NZ_MKZO01000033.1"/>
</dbReference>
<organism evidence="2 3">
    <name type="scientific">Pseudomonas putida</name>
    <name type="common">Arthrobacter siderocapsulatus</name>
    <dbReference type="NCBI Taxonomy" id="303"/>
    <lineage>
        <taxon>Bacteria</taxon>
        <taxon>Pseudomonadati</taxon>
        <taxon>Pseudomonadota</taxon>
        <taxon>Gammaproteobacteria</taxon>
        <taxon>Pseudomonadales</taxon>
        <taxon>Pseudomonadaceae</taxon>
        <taxon>Pseudomonas</taxon>
    </lineage>
</organism>
<dbReference type="EMBL" id="MKZO01000033">
    <property type="protein sequence ID" value="OLS61382.1"/>
    <property type="molecule type" value="Genomic_DNA"/>
</dbReference>
<evidence type="ECO:0000313" key="2">
    <source>
        <dbReference type="EMBL" id="OLS61382.1"/>
    </source>
</evidence>
<accession>A0A1Q9R260</accession>
<evidence type="ECO:0008006" key="4">
    <source>
        <dbReference type="Google" id="ProtNLM"/>
    </source>
</evidence>
<evidence type="ECO:0000256" key="1">
    <source>
        <dbReference type="SAM" id="SignalP"/>
    </source>
</evidence>
<dbReference type="OrthoDB" id="8776561at2"/>
<dbReference type="AlphaFoldDB" id="A0A1Q9R260"/>
<evidence type="ECO:0000313" key="3">
    <source>
        <dbReference type="Proteomes" id="UP000186736"/>
    </source>
</evidence>
<reference evidence="2 3" key="1">
    <citation type="submission" date="2016-10" db="EMBL/GenBank/DDBJ databases">
        <title>Genome Sequence of Pseudomonas putida GM4FR.</title>
        <authorList>
            <person name="Poehlein A."/>
            <person name="Wemheuer F."/>
            <person name="Hollensteiner J."/>
            <person name="Wemheuer B."/>
        </authorList>
    </citation>
    <scope>NUCLEOTIDE SEQUENCE [LARGE SCALE GENOMIC DNA]</scope>
    <source>
        <strain evidence="2 3">GM4FR</strain>
    </source>
</reference>
<proteinExistence type="predicted"/>
<feature type="chain" id="PRO_5013090724" description="Lipoprotein" evidence="1">
    <location>
        <begin position="24"/>
        <end position="225"/>
    </location>
</feature>
<keyword evidence="1" id="KW-0732">Signal</keyword>